<feature type="domain" description="DNA/RNA non-specific endonuclease/pyrophosphatase/phosphodiesterase" evidence="6">
    <location>
        <begin position="103"/>
        <end position="338"/>
    </location>
</feature>
<feature type="domain" description="ENPP1-3/EXOG-like endonuclease/phosphodiesterase" evidence="5">
    <location>
        <begin position="104"/>
        <end position="338"/>
    </location>
</feature>
<dbReference type="GO" id="GO:0005743">
    <property type="term" value="C:mitochondrial inner membrane"/>
    <property type="evidence" value="ECO:0007669"/>
    <property type="project" value="TreeGrafter"/>
</dbReference>
<dbReference type="Proteomes" id="UP001479290">
    <property type="component" value="Unassembled WGS sequence"/>
</dbReference>
<dbReference type="GO" id="GO:0005634">
    <property type="term" value="C:nucleus"/>
    <property type="evidence" value="ECO:0007669"/>
    <property type="project" value="TreeGrafter"/>
</dbReference>
<dbReference type="InterPro" id="IPR040255">
    <property type="entry name" value="Non-specific_endonuclease"/>
</dbReference>
<dbReference type="SMART" id="SM00477">
    <property type="entry name" value="NUC"/>
    <property type="match status" value="1"/>
</dbReference>
<keyword evidence="3" id="KW-0479">Metal-binding</keyword>
<feature type="region of interest" description="Disordered" evidence="4">
    <location>
        <begin position="22"/>
        <end position="71"/>
    </location>
</feature>
<proteinExistence type="inferred from homology"/>
<evidence type="ECO:0000313" key="7">
    <source>
        <dbReference type="EMBL" id="KAK9978929.1"/>
    </source>
</evidence>
<dbReference type="GO" id="GO:0046872">
    <property type="term" value="F:metal ion binding"/>
    <property type="evidence" value="ECO:0007669"/>
    <property type="project" value="UniProtKB-KW"/>
</dbReference>
<dbReference type="Pfam" id="PF01223">
    <property type="entry name" value="Endonuclease_NS"/>
    <property type="match status" value="1"/>
</dbReference>
<dbReference type="InterPro" id="IPR020821">
    <property type="entry name" value="ENPP1-3/EXOG-like_nuc-like"/>
</dbReference>
<name>A0AAW2B1V6_CULAL</name>
<reference evidence="7 8" key="1">
    <citation type="submission" date="2024-05" db="EMBL/GenBank/DDBJ databases">
        <title>A high-quality chromosomal-level genome assembly of Topmouth culter (Culter alburnus).</title>
        <authorList>
            <person name="Zhao H."/>
        </authorList>
    </citation>
    <scope>NUCLEOTIDE SEQUENCE [LARGE SCALE GENOMIC DNA]</scope>
    <source>
        <strain evidence="7">CATC2023</strain>
        <tissue evidence="7">Muscle</tissue>
    </source>
</reference>
<feature type="compositionally biased region" description="Basic and acidic residues" evidence="4">
    <location>
        <begin position="352"/>
        <end position="364"/>
    </location>
</feature>
<dbReference type="SUPFAM" id="SSF54060">
    <property type="entry name" value="His-Me finger endonucleases"/>
    <property type="match status" value="1"/>
</dbReference>
<dbReference type="AlphaFoldDB" id="A0AAW2B1V6"/>
<dbReference type="GO" id="GO:0004521">
    <property type="term" value="F:RNA endonuclease activity"/>
    <property type="evidence" value="ECO:0007669"/>
    <property type="project" value="TreeGrafter"/>
</dbReference>
<feature type="binding site" evidence="3">
    <location>
        <position position="203"/>
    </location>
    <ligand>
        <name>Mg(2+)</name>
        <dbReference type="ChEBI" id="CHEBI:18420"/>
        <note>catalytic</note>
    </ligand>
</feature>
<dbReference type="InterPro" id="IPR001604">
    <property type="entry name" value="Endo_G_ENPP1-like_dom"/>
</dbReference>
<evidence type="ECO:0000256" key="1">
    <source>
        <dbReference type="ARBA" id="ARBA00010052"/>
    </source>
</evidence>
<gene>
    <name evidence="7" type="ORF">ABG768_020665</name>
</gene>
<dbReference type="InterPro" id="IPR044929">
    <property type="entry name" value="DNA/RNA_non-sp_Endonuclease_sf"/>
</dbReference>
<dbReference type="EMBL" id="JAWDJR010000003">
    <property type="protein sequence ID" value="KAK9978929.1"/>
    <property type="molecule type" value="Genomic_DNA"/>
</dbReference>
<sequence>MYTFSARRKCWSFAILLQAMKRSQGYDESEEPEKKHSYDESEEEEAQSDPKEENQQSRADPKIDENDKKCKASNTVGMEIMKSANENTYKLIDKVPSPTQMLQNYFYITLYDNRTRNAAWVYEILNKSPKANNNVSRKNIYFKDNTLVPHLFRPSMDTDKDPYKNTGYNRGHLAAAANHKWCQEACNDTFYITNTVPQQRDFNKEYWSDLEELCREIAQQEEVRNVHVYTGPLYLSSNEKDNNDQNKSEKRVEYKFLGGKAVPTHLFKVIIVENNDSKVLEPECYRIPNSKLLYIKTKTRDKPNKIMDLRSTLHKFIKPIKEIQENSGLIFEEKEIKEEMEDGTWKVHRRKNPAEEGKGTKIEIKVSGSYTDHSDRAVLH</sequence>
<dbReference type="InterPro" id="IPR044925">
    <property type="entry name" value="His-Me_finger_sf"/>
</dbReference>
<organism evidence="7 8">
    <name type="scientific">Culter alburnus</name>
    <name type="common">Topmouth culter</name>
    <dbReference type="NCBI Taxonomy" id="194366"/>
    <lineage>
        <taxon>Eukaryota</taxon>
        <taxon>Metazoa</taxon>
        <taxon>Chordata</taxon>
        <taxon>Craniata</taxon>
        <taxon>Vertebrata</taxon>
        <taxon>Euteleostomi</taxon>
        <taxon>Actinopterygii</taxon>
        <taxon>Neopterygii</taxon>
        <taxon>Teleostei</taxon>
        <taxon>Ostariophysi</taxon>
        <taxon>Cypriniformes</taxon>
        <taxon>Xenocyprididae</taxon>
        <taxon>Xenocypridinae</taxon>
        <taxon>Culter</taxon>
    </lineage>
</organism>
<dbReference type="Gene3D" id="3.40.570.10">
    <property type="entry name" value="Extracellular Endonuclease, subunit A"/>
    <property type="match status" value="1"/>
</dbReference>
<dbReference type="SMART" id="SM00892">
    <property type="entry name" value="Endonuclease_NS"/>
    <property type="match status" value="1"/>
</dbReference>
<comment type="caution">
    <text evidence="7">The sequence shown here is derived from an EMBL/GenBank/DDBJ whole genome shotgun (WGS) entry which is preliminary data.</text>
</comment>
<dbReference type="GO" id="GO:0006309">
    <property type="term" value="P:apoptotic DNA fragmentation"/>
    <property type="evidence" value="ECO:0007669"/>
    <property type="project" value="TreeGrafter"/>
</dbReference>
<evidence type="ECO:0000256" key="4">
    <source>
        <dbReference type="SAM" id="MobiDB-lite"/>
    </source>
</evidence>
<dbReference type="GO" id="GO:0003676">
    <property type="term" value="F:nucleic acid binding"/>
    <property type="evidence" value="ECO:0007669"/>
    <property type="project" value="InterPro"/>
</dbReference>
<feature type="region of interest" description="Disordered" evidence="4">
    <location>
        <begin position="352"/>
        <end position="380"/>
    </location>
</feature>
<evidence type="ECO:0000256" key="2">
    <source>
        <dbReference type="PIRSR" id="PIRSR640255-1"/>
    </source>
</evidence>
<evidence type="ECO:0000259" key="5">
    <source>
        <dbReference type="SMART" id="SM00477"/>
    </source>
</evidence>
<comment type="similarity">
    <text evidence="1">Belongs to the DNA/RNA non-specific endonuclease family.</text>
</comment>
<evidence type="ECO:0008006" key="9">
    <source>
        <dbReference type="Google" id="ProtNLM"/>
    </source>
</evidence>
<dbReference type="PANTHER" id="PTHR13966">
    <property type="entry name" value="ENDONUCLEASE RELATED"/>
    <property type="match status" value="1"/>
</dbReference>
<accession>A0AAW2B1V6</accession>
<protein>
    <recommendedName>
        <fullName evidence="9">Endonuclease G, mitochondrial</fullName>
    </recommendedName>
</protein>
<evidence type="ECO:0000313" key="8">
    <source>
        <dbReference type="Proteomes" id="UP001479290"/>
    </source>
</evidence>
<evidence type="ECO:0000259" key="6">
    <source>
        <dbReference type="SMART" id="SM00892"/>
    </source>
</evidence>
<dbReference type="GO" id="GO:0000014">
    <property type="term" value="F:single-stranded DNA endodeoxyribonuclease activity"/>
    <property type="evidence" value="ECO:0007669"/>
    <property type="project" value="TreeGrafter"/>
</dbReference>
<dbReference type="PANTHER" id="PTHR13966:SF5">
    <property type="entry name" value="ENDONUCLEASE G, MITOCHONDRIAL"/>
    <property type="match status" value="1"/>
</dbReference>
<feature type="compositionally biased region" description="Basic and acidic residues" evidence="4">
    <location>
        <begin position="48"/>
        <end position="70"/>
    </location>
</feature>
<keyword evidence="8" id="KW-1185">Reference proteome</keyword>
<evidence type="ECO:0000256" key="3">
    <source>
        <dbReference type="PIRSR" id="PIRSR640255-2"/>
    </source>
</evidence>
<feature type="active site" description="Proton acceptor" evidence="2">
    <location>
        <position position="172"/>
    </location>
</feature>